<sequence>MRSVALKWNRSNRKNSLLLLFMKDRLQDKNNIMMNRPQNSLIFRLHIRNLNKPNKSVQQLSPIFQVQKWNAKAIPFKKKPFKSQQLQPLQQIELHNVQSQKNVRLLFKEYHYKIQEVDHQSKPPPLRKSVRNHEVENFSDWWFWIILDGLLTASVCCHFIFR</sequence>
<accession>A0A7D4ZZL8</accession>
<proteinExistence type="predicted"/>
<dbReference type="AlphaFoldDB" id="A0A7D4ZZL8"/>
<name>A0A7D4ZZL8_STREE</name>
<dbReference type="EMBL" id="MT489699">
    <property type="protein sequence ID" value="QKS89573.1"/>
    <property type="molecule type" value="Genomic_DNA"/>
</dbReference>
<organism evidence="1">
    <name type="scientific">Streptococcus pneumoniae</name>
    <dbReference type="NCBI Taxonomy" id="1313"/>
    <lineage>
        <taxon>Bacteria</taxon>
        <taxon>Bacillati</taxon>
        <taxon>Bacillota</taxon>
        <taxon>Bacilli</taxon>
        <taxon>Lactobacillales</taxon>
        <taxon>Streptococcaceae</taxon>
        <taxon>Streptococcus</taxon>
    </lineage>
</organism>
<protein>
    <submittedName>
        <fullName evidence="1">ORF14</fullName>
    </submittedName>
</protein>
<evidence type="ECO:0000313" key="1">
    <source>
        <dbReference type="EMBL" id="QKS89573.1"/>
    </source>
</evidence>
<reference evidence="1" key="1">
    <citation type="journal article" date="2020" name="Genes (Basel)">
        <title>Antibiotic Resistance Is Associated with Integrative and Conjugative Elements and Genomic Islands in Naturally Circulating Streptococcus pneumoniae Isolates from Adults in Liverpool, UK.</title>
        <authorList>
            <person name="Nikolaou E."/>
            <person name="Hubbard A.T.M."/>
            <person name="Botelho J."/>
            <person name="Marschall T.A.M."/>
            <person name="Ferreira D.M."/>
            <person name="Roberts A.P."/>
        </authorList>
    </citation>
    <scope>NUCLEOTIDE SEQUENCE</scope>
    <source>
        <strain evidence="1">080217</strain>
    </source>
</reference>
<gene>
    <name evidence="1" type="primary">orf14</name>
</gene>